<comment type="caution">
    <text evidence="2">The sequence shown here is derived from an EMBL/GenBank/DDBJ whole genome shotgun (WGS) entry which is preliminary data.</text>
</comment>
<evidence type="ECO:0000313" key="3">
    <source>
        <dbReference type="Proteomes" id="UP001187415"/>
    </source>
</evidence>
<reference evidence="2" key="1">
    <citation type="submission" date="2023-07" db="EMBL/GenBank/DDBJ databases">
        <title>Chromosome-level Genome Assembly of Striped Snakehead (Channa striata).</title>
        <authorList>
            <person name="Liu H."/>
        </authorList>
    </citation>
    <scope>NUCLEOTIDE SEQUENCE</scope>
    <source>
        <strain evidence="2">Gz</strain>
        <tissue evidence="2">Muscle</tissue>
    </source>
</reference>
<evidence type="ECO:0000313" key="2">
    <source>
        <dbReference type="EMBL" id="KAK2853987.1"/>
    </source>
</evidence>
<proteinExistence type="predicted"/>
<gene>
    <name evidence="2" type="ORF">Q5P01_006648</name>
</gene>
<name>A0AA88N8C7_CHASR</name>
<protein>
    <submittedName>
        <fullName evidence="2">Uncharacterized protein</fullName>
    </submittedName>
</protein>
<feature type="compositionally biased region" description="Low complexity" evidence="1">
    <location>
        <begin position="1"/>
        <end position="12"/>
    </location>
</feature>
<dbReference type="EMBL" id="JAUPFM010000004">
    <property type="protein sequence ID" value="KAK2853987.1"/>
    <property type="molecule type" value="Genomic_DNA"/>
</dbReference>
<evidence type="ECO:0000256" key="1">
    <source>
        <dbReference type="SAM" id="MobiDB-lite"/>
    </source>
</evidence>
<feature type="compositionally biased region" description="Basic and acidic residues" evidence="1">
    <location>
        <begin position="13"/>
        <end position="22"/>
    </location>
</feature>
<sequence length="79" mass="8891">MAPCSSVSSSENKSSEESERDSLARLGLSTPGFRSKRFHTFLSVLWAPLQIRSFATDFDFLRNAVKCFGRQMHQGDAMM</sequence>
<keyword evidence="3" id="KW-1185">Reference proteome</keyword>
<dbReference type="AlphaFoldDB" id="A0AA88N8C7"/>
<accession>A0AA88N8C7</accession>
<organism evidence="2 3">
    <name type="scientific">Channa striata</name>
    <name type="common">Snakehead murrel</name>
    <name type="synonym">Ophicephalus striatus</name>
    <dbReference type="NCBI Taxonomy" id="64152"/>
    <lineage>
        <taxon>Eukaryota</taxon>
        <taxon>Metazoa</taxon>
        <taxon>Chordata</taxon>
        <taxon>Craniata</taxon>
        <taxon>Vertebrata</taxon>
        <taxon>Euteleostomi</taxon>
        <taxon>Actinopterygii</taxon>
        <taxon>Neopterygii</taxon>
        <taxon>Teleostei</taxon>
        <taxon>Neoteleostei</taxon>
        <taxon>Acanthomorphata</taxon>
        <taxon>Anabantaria</taxon>
        <taxon>Anabantiformes</taxon>
        <taxon>Channoidei</taxon>
        <taxon>Channidae</taxon>
        <taxon>Channa</taxon>
    </lineage>
</organism>
<dbReference type="Proteomes" id="UP001187415">
    <property type="component" value="Unassembled WGS sequence"/>
</dbReference>
<feature type="region of interest" description="Disordered" evidence="1">
    <location>
        <begin position="1"/>
        <end position="22"/>
    </location>
</feature>